<evidence type="ECO:0000313" key="1">
    <source>
        <dbReference type="EMBL" id="PVY78193.1"/>
    </source>
</evidence>
<dbReference type="Proteomes" id="UP000245887">
    <property type="component" value="Unassembled WGS sequence"/>
</dbReference>
<dbReference type="RefSeq" id="WP_116918435.1">
    <property type="nucleotide sequence ID" value="NZ_QEKQ01000002.1"/>
</dbReference>
<evidence type="ECO:0000313" key="2">
    <source>
        <dbReference type="Proteomes" id="UP000245887"/>
    </source>
</evidence>
<dbReference type="AlphaFoldDB" id="A0A2U1CZJ5"/>
<proteinExistence type="predicted"/>
<accession>A0A2U1CZJ5</accession>
<dbReference type="EMBL" id="QEKQ01000002">
    <property type="protein sequence ID" value="PVY78193.1"/>
    <property type="molecule type" value="Genomic_DNA"/>
</dbReference>
<sequence>MSGKPYGYLQEAMESLESWSLEEAIEIGEECVRSGVCDDSPAHQWSVWKNWLPPLEKRWQEGDSKALFEALSMCGEQGLPMPPWCVDAVQDASSKIKSFEVRNWNEIFAAPHKGRRIHDLKREANIKPPAIRQVLSLRERENPVPVMEALSHVAGEYAVSMEKLREWYYEYLKTFPITTLITDAGRIQIKTGSRLPDCGDIHGTLRHSE</sequence>
<organism evidence="1 2">
    <name type="scientific">Tamilnaduibacter salinus</name>
    <dbReference type="NCBI Taxonomy" id="1484056"/>
    <lineage>
        <taxon>Bacteria</taxon>
        <taxon>Pseudomonadati</taxon>
        <taxon>Pseudomonadota</taxon>
        <taxon>Gammaproteobacteria</taxon>
        <taxon>Pseudomonadales</taxon>
        <taxon>Marinobacteraceae</taxon>
        <taxon>Tamilnaduibacter</taxon>
    </lineage>
</organism>
<name>A0A2U1CZJ5_9GAMM</name>
<reference evidence="1 2" key="1">
    <citation type="submission" date="2018-04" db="EMBL/GenBank/DDBJ databases">
        <title>Genomic Encyclopedia of Type Strains, Phase IV (KMG-IV): sequencing the most valuable type-strain genomes for metagenomic binning, comparative biology and taxonomic classification.</title>
        <authorList>
            <person name="Goeker M."/>
        </authorList>
    </citation>
    <scope>NUCLEOTIDE SEQUENCE [LARGE SCALE GENOMIC DNA]</scope>
    <source>
        <strain evidence="1 2">DSM 28688</strain>
    </source>
</reference>
<gene>
    <name evidence="1" type="ORF">C8D92_102233</name>
</gene>
<comment type="caution">
    <text evidence="1">The sequence shown here is derived from an EMBL/GenBank/DDBJ whole genome shotgun (WGS) entry which is preliminary data.</text>
</comment>
<protein>
    <submittedName>
        <fullName evidence="1">Uncharacterized protein</fullName>
    </submittedName>
</protein>